<dbReference type="EMBL" id="BAAAGU010000009">
    <property type="protein sequence ID" value="GAA0637428.1"/>
    <property type="molecule type" value="Genomic_DNA"/>
</dbReference>
<dbReference type="RefSeq" id="WP_343998331.1">
    <property type="nucleotide sequence ID" value="NZ_BAAAGU010000009.1"/>
</dbReference>
<evidence type="ECO:0000313" key="1">
    <source>
        <dbReference type="EMBL" id="GAA0637428.1"/>
    </source>
</evidence>
<proteinExistence type="predicted"/>
<reference evidence="2" key="1">
    <citation type="journal article" date="2019" name="Int. J. Syst. Evol. Microbiol.">
        <title>The Global Catalogue of Microorganisms (GCM) 10K type strain sequencing project: providing services to taxonomists for standard genome sequencing and annotation.</title>
        <authorList>
            <consortium name="The Broad Institute Genomics Platform"/>
            <consortium name="The Broad Institute Genome Sequencing Center for Infectious Disease"/>
            <person name="Wu L."/>
            <person name="Ma J."/>
        </authorList>
    </citation>
    <scope>NUCLEOTIDE SEQUENCE [LARGE SCALE GENOMIC DNA]</scope>
    <source>
        <strain evidence="2">JCM 10367</strain>
    </source>
</reference>
<evidence type="ECO:0000313" key="2">
    <source>
        <dbReference type="Proteomes" id="UP001500724"/>
    </source>
</evidence>
<protein>
    <submittedName>
        <fullName evidence="1">Uncharacterized protein</fullName>
    </submittedName>
</protein>
<comment type="caution">
    <text evidence="1">The sequence shown here is derived from an EMBL/GenBank/DDBJ whole genome shotgun (WGS) entry which is preliminary data.</text>
</comment>
<keyword evidence="2" id="KW-1185">Reference proteome</keyword>
<name>A0ABP3SG36_9ACTN</name>
<accession>A0ABP3SG36</accession>
<dbReference type="InterPro" id="IPR054202">
    <property type="entry name" value="DUF6907"/>
</dbReference>
<gene>
    <name evidence="1" type="ORF">GCM10009535_12270</name>
</gene>
<dbReference type="Proteomes" id="UP001500724">
    <property type="component" value="Unassembled WGS sequence"/>
</dbReference>
<organism evidence="1 2">
    <name type="scientific">Streptomyces thermocarboxydovorans</name>
    <dbReference type="NCBI Taxonomy" id="59298"/>
    <lineage>
        <taxon>Bacteria</taxon>
        <taxon>Bacillati</taxon>
        <taxon>Actinomycetota</taxon>
        <taxon>Actinomycetes</taxon>
        <taxon>Kitasatosporales</taxon>
        <taxon>Streptomycetaceae</taxon>
        <taxon>Streptomyces</taxon>
    </lineage>
</organism>
<dbReference type="Pfam" id="PF21848">
    <property type="entry name" value="DUF6907"/>
    <property type="match status" value="1"/>
</dbReference>
<sequence>MAMQKSTQDNLGTVAAFPAVAPGLHLAPVAIGAPGPEQKIVFVPCPDWCTTNHVSEWVHFLEDLDHSGEEFAVHVPSFFNGDKPVYTLTASIGCDSMSKDPQMRAAHVIVGDQGSVDAYLTPDMADETAAGLERLAAKLRENARTARLHNQHAAEVAA</sequence>